<organism evidence="1 2">
    <name type="scientific">Allacma fusca</name>
    <dbReference type="NCBI Taxonomy" id="39272"/>
    <lineage>
        <taxon>Eukaryota</taxon>
        <taxon>Metazoa</taxon>
        <taxon>Ecdysozoa</taxon>
        <taxon>Arthropoda</taxon>
        <taxon>Hexapoda</taxon>
        <taxon>Collembola</taxon>
        <taxon>Symphypleona</taxon>
        <taxon>Sminthuridae</taxon>
        <taxon>Allacma</taxon>
    </lineage>
</organism>
<sequence>MDVSLQAWNMWS</sequence>
<dbReference type="EMBL" id="CAJVCH010061531">
    <property type="protein sequence ID" value="CAG7719458.1"/>
    <property type="molecule type" value="Genomic_DNA"/>
</dbReference>
<reference evidence="1" key="1">
    <citation type="submission" date="2021-06" db="EMBL/GenBank/DDBJ databases">
        <authorList>
            <person name="Hodson N. C."/>
            <person name="Mongue J. A."/>
            <person name="Jaron S. K."/>
        </authorList>
    </citation>
    <scope>NUCLEOTIDE SEQUENCE</scope>
</reference>
<dbReference type="Proteomes" id="UP000708208">
    <property type="component" value="Unassembled WGS sequence"/>
</dbReference>
<proteinExistence type="predicted"/>
<comment type="caution">
    <text evidence="1">The sequence shown here is derived from an EMBL/GenBank/DDBJ whole genome shotgun (WGS) entry which is preliminary data.</text>
</comment>
<keyword evidence="2" id="KW-1185">Reference proteome</keyword>
<protein>
    <submittedName>
        <fullName evidence="1">Uncharacterized protein</fullName>
    </submittedName>
</protein>
<accession>A0A8J2JFW9</accession>
<name>A0A8J2JFW9_9HEXA</name>
<feature type="non-terminal residue" evidence="1">
    <location>
        <position position="12"/>
    </location>
</feature>
<gene>
    <name evidence="1" type="ORF">AFUS01_LOCUS8782</name>
</gene>
<evidence type="ECO:0000313" key="2">
    <source>
        <dbReference type="Proteomes" id="UP000708208"/>
    </source>
</evidence>
<evidence type="ECO:0000313" key="1">
    <source>
        <dbReference type="EMBL" id="CAG7719458.1"/>
    </source>
</evidence>